<protein>
    <recommendedName>
        <fullName evidence="13">Riboflavin biosynthesis protein RibD</fullName>
    </recommendedName>
    <domain>
        <recommendedName>
            <fullName evidence="13">Diaminohydroxyphosphoribosylaminopyrimidine deaminase</fullName>
            <shortName evidence="13">DRAP deaminase</shortName>
            <ecNumber evidence="13">3.5.4.26</ecNumber>
        </recommendedName>
        <alternativeName>
            <fullName evidence="13">Riboflavin-specific deaminase</fullName>
        </alternativeName>
    </domain>
    <domain>
        <recommendedName>
            <fullName evidence="13">5-amino-6-(5-phosphoribosylamino)uracil reductase</fullName>
            <ecNumber evidence="13">1.1.1.193</ecNumber>
        </recommendedName>
        <alternativeName>
            <fullName evidence="13">HTP reductase</fullName>
        </alternativeName>
    </domain>
</protein>
<keyword evidence="6 13" id="KW-0686">Riboflavin biosynthesis</keyword>
<evidence type="ECO:0000256" key="13">
    <source>
        <dbReference type="PIRNR" id="PIRNR006769"/>
    </source>
</evidence>
<dbReference type="InterPro" id="IPR004794">
    <property type="entry name" value="Eubact_RibD"/>
</dbReference>
<dbReference type="EC" id="3.5.4.26" evidence="13"/>
<evidence type="ECO:0000256" key="10">
    <source>
        <dbReference type="ARBA" id="ARBA00022857"/>
    </source>
</evidence>
<name>A0A8J6TXS5_9FLAO</name>
<dbReference type="NCBIfam" id="TIGR00326">
    <property type="entry name" value="eubact_ribD"/>
    <property type="match status" value="1"/>
</dbReference>
<dbReference type="GO" id="GO:0009231">
    <property type="term" value="P:riboflavin biosynthetic process"/>
    <property type="evidence" value="ECO:0007669"/>
    <property type="project" value="UniProtKB-UniPathway"/>
</dbReference>
<dbReference type="UniPathway" id="UPA00275">
    <property type="reaction ID" value="UER00401"/>
</dbReference>
<evidence type="ECO:0000313" key="18">
    <source>
        <dbReference type="EMBL" id="MBC9812956.1"/>
    </source>
</evidence>
<evidence type="ECO:0000256" key="12">
    <source>
        <dbReference type="ARBA" id="ARBA00023268"/>
    </source>
</evidence>
<evidence type="ECO:0000256" key="6">
    <source>
        <dbReference type="ARBA" id="ARBA00022619"/>
    </source>
</evidence>
<feature type="domain" description="CMP/dCMP-type deaminase" evidence="17">
    <location>
        <begin position="1"/>
        <end position="125"/>
    </location>
</feature>
<keyword evidence="7 13" id="KW-0479">Metal-binding</keyword>
<dbReference type="GO" id="GO:0008703">
    <property type="term" value="F:5-amino-6-(5-phosphoribosylamino)uracil reductase activity"/>
    <property type="evidence" value="ECO:0007669"/>
    <property type="project" value="UniProtKB-EC"/>
</dbReference>
<feature type="active site" description="Proton donor" evidence="14">
    <location>
        <position position="52"/>
    </location>
</feature>
<dbReference type="Proteomes" id="UP000652681">
    <property type="component" value="Unassembled WGS sequence"/>
</dbReference>
<dbReference type="InterPro" id="IPR050765">
    <property type="entry name" value="Riboflavin_Biosynth_HTPR"/>
</dbReference>
<keyword evidence="11 13" id="KW-0560">Oxidoreductase</keyword>
<dbReference type="Pfam" id="PF01872">
    <property type="entry name" value="RibD_C"/>
    <property type="match status" value="1"/>
</dbReference>
<feature type="binding site" evidence="15">
    <location>
        <position position="213"/>
    </location>
    <ligand>
        <name>substrate</name>
    </ligand>
</feature>
<feature type="binding site" evidence="15">
    <location>
        <position position="286"/>
    </location>
    <ligand>
        <name>substrate</name>
    </ligand>
</feature>
<organism evidence="18 19">
    <name type="scientific">Taishania pollutisoli</name>
    <dbReference type="NCBI Taxonomy" id="2766479"/>
    <lineage>
        <taxon>Bacteria</taxon>
        <taxon>Pseudomonadati</taxon>
        <taxon>Bacteroidota</taxon>
        <taxon>Flavobacteriia</taxon>
        <taxon>Flavobacteriales</taxon>
        <taxon>Crocinitomicaceae</taxon>
        <taxon>Taishania</taxon>
    </lineage>
</organism>
<comment type="function">
    <text evidence="1 13">Converts 2,5-diamino-6-(ribosylamino)-4(3h)-pyrimidinone 5'-phosphate into 5-amino-6-(ribosylamino)-2,4(1h,3h)-pyrimidinedione 5'-phosphate.</text>
</comment>
<comment type="pathway">
    <text evidence="3 13">Cofactor biosynthesis; riboflavin biosynthesis; 5-amino-6-(D-ribitylamino)uracil from GTP: step 3/4.</text>
</comment>
<feature type="binding site" evidence="15">
    <location>
        <position position="210"/>
    </location>
    <ligand>
        <name>substrate</name>
    </ligand>
</feature>
<dbReference type="InterPro" id="IPR016192">
    <property type="entry name" value="APOBEC/CMP_deaminase_Zn-bd"/>
</dbReference>
<evidence type="ECO:0000256" key="16">
    <source>
        <dbReference type="PIRSR" id="PIRSR006769-3"/>
    </source>
</evidence>
<dbReference type="PIRSF" id="PIRSF006769">
    <property type="entry name" value="RibD"/>
    <property type="match status" value="1"/>
</dbReference>
<dbReference type="InterPro" id="IPR002734">
    <property type="entry name" value="RibDG_C"/>
</dbReference>
<dbReference type="PROSITE" id="PS00903">
    <property type="entry name" value="CYT_DCMP_DEAMINASES_1"/>
    <property type="match status" value="1"/>
</dbReference>
<dbReference type="Gene3D" id="3.40.430.10">
    <property type="entry name" value="Dihydrofolate Reductase, subunit A"/>
    <property type="match status" value="1"/>
</dbReference>
<comment type="catalytic activity">
    <reaction evidence="13">
        <text>5-amino-6-(5-phospho-D-ribitylamino)uracil + NADP(+) = 5-amino-6-(5-phospho-D-ribosylamino)uracil + NADPH + H(+)</text>
        <dbReference type="Rhea" id="RHEA:17845"/>
        <dbReference type="ChEBI" id="CHEBI:15378"/>
        <dbReference type="ChEBI" id="CHEBI:57783"/>
        <dbReference type="ChEBI" id="CHEBI:58349"/>
        <dbReference type="ChEBI" id="CHEBI:58421"/>
        <dbReference type="ChEBI" id="CHEBI:58453"/>
        <dbReference type="EC" id="1.1.1.193"/>
    </reaction>
</comment>
<feature type="binding site" evidence="15">
    <location>
        <position position="176"/>
    </location>
    <ligand>
        <name>NADP(+)</name>
        <dbReference type="ChEBI" id="CHEBI:58349"/>
    </ligand>
</feature>
<dbReference type="PANTHER" id="PTHR38011">
    <property type="entry name" value="DIHYDROFOLATE REDUCTASE FAMILY PROTEIN (AFU_ORTHOLOGUE AFUA_8G06820)"/>
    <property type="match status" value="1"/>
</dbReference>
<feature type="binding site" evidence="15">
    <location>
        <position position="202"/>
    </location>
    <ligand>
        <name>NADP(+)</name>
        <dbReference type="ChEBI" id="CHEBI:58349"/>
    </ligand>
</feature>
<dbReference type="Pfam" id="PF00383">
    <property type="entry name" value="dCMP_cyt_deam_1"/>
    <property type="match status" value="1"/>
</dbReference>
<gene>
    <name evidence="18" type="primary">ribD</name>
    <name evidence="18" type="ORF">H9Y05_10790</name>
</gene>
<dbReference type="AlphaFoldDB" id="A0A8J6TXS5"/>
<dbReference type="InterPro" id="IPR002125">
    <property type="entry name" value="CMP_dCMP_dom"/>
</dbReference>
<accession>A0A8J6TXS5</accession>
<comment type="similarity">
    <text evidence="4 13">In the N-terminal section; belongs to the cytidine and deoxycytidylate deaminase family.</text>
</comment>
<dbReference type="GO" id="GO:0008270">
    <property type="term" value="F:zinc ion binding"/>
    <property type="evidence" value="ECO:0007669"/>
    <property type="project" value="InterPro"/>
</dbReference>
<keyword evidence="10 13" id="KW-0521">NADP</keyword>
<evidence type="ECO:0000256" key="15">
    <source>
        <dbReference type="PIRSR" id="PIRSR006769-2"/>
    </source>
</evidence>
<comment type="similarity">
    <text evidence="5 13">In the C-terminal section; belongs to the HTP reductase family.</text>
</comment>
<feature type="binding site" evidence="15">
    <location>
        <begin position="288"/>
        <end position="294"/>
    </location>
    <ligand>
        <name>NADP(+)</name>
        <dbReference type="ChEBI" id="CHEBI:58349"/>
    </ligand>
</feature>
<dbReference type="SUPFAM" id="SSF53597">
    <property type="entry name" value="Dihydrofolate reductase-like"/>
    <property type="match status" value="1"/>
</dbReference>
<evidence type="ECO:0000256" key="5">
    <source>
        <dbReference type="ARBA" id="ARBA00007417"/>
    </source>
</evidence>
<feature type="binding site" evidence="15">
    <location>
        <position position="156"/>
    </location>
    <ligand>
        <name>NADP(+)</name>
        <dbReference type="ChEBI" id="CHEBI:58349"/>
    </ligand>
</feature>
<evidence type="ECO:0000256" key="4">
    <source>
        <dbReference type="ARBA" id="ARBA00005259"/>
    </source>
</evidence>
<evidence type="ECO:0000313" key="19">
    <source>
        <dbReference type="Proteomes" id="UP000652681"/>
    </source>
</evidence>
<dbReference type="PANTHER" id="PTHR38011:SF7">
    <property type="entry name" value="2,5-DIAMINO-6-RIBOSYLAMINO-4(3H)-PYRIMIDINONE 5'-PHOSPHATE REDUCTASE"/>
    <property type="match status" value="1"/>
</dbReference>
<dbReference type="CDD" id="cd01284">
    <property type="entry name" value="Riboflavin_deaminase-reductase"/>
    <property type="match status" value="1"/>
</dbReference>
<feature type="binding site" evidence="16">
    <location>
        <position position="50"/>
    </location>
    <ligand>
        <name>Zn(2+)</name>
        <dbReference type="ChEBI" id="CHEBI:29105"/>
        <note>catalytic</note>
    </ligand>
</feature>
<dbReference type="InterPro" id="IPR024072">
    <property type="entry name" value="DHFR-like_dom_sf"/>
</dbReference>
<keyword evidence="8 13" id="KW-0378">Hydrolase</keyword>
<comment type="cofactor">
    <cofactor evidence="13 16">
        <name>Zn(2+)</name>
        <dbReference type="ChEBI" id="CHEBI:29105"/>
    </cofactor>
    <text evidence="13 16">Binds 1 zinc ion.</text>
</comment>
<comment type="pathway">
    <text evidence="2 13">Cofactor biosynthesis; riboflavin biosynthesis; 5-amino-6-(D-ribitylamino)uracil from GTP: step 2/4.</text>
</comment>
<feature type="binding site" evidence="15">
    <location>
        <position position="206"/>
    </location>
    <ligand>
        <name>substrate</name>
    </ligand>
</feature>
<feature type="binding site" evidence="16">
    <location>
        <position position="86"/>
    </location>
    <ligand>
        <name>Zn(2+)</name>
        <dbReference type="ChEBI" id="CHEBI:29105"/>
        <note>catalytic</note>
    </ligand>
</feature>
<feature type="binding site" evidence="15">
    <location>
        <position position="190"/>
    </location>
    <ligand>
        <name>substrate</name>
    </ligand>
</feature>
<evidence type="ECO:0000256" key="7">
    <source>
        <dbReference type="ARBA" id="ARBA00022723"/>
    </source>
</evidence>
<dbReference type="FunFam" id="3.40.140.10:FF:000025">
    <property type="entry name" value="Riboflavin biosynthesis protein RibD"/>
    <property type="match status" value="1"/>
</dbReference>
<dbReference type="InterPro" id="IPR016193">
    <property type="entry name" value="Cytidine_deaminase-like"/>
</dbReference>
<dbReference type="Gene3D" id="3.40.140.10">
    <property type="entry name" value="Cytidine Deaminase, domain 2"/>
    <property type="match status" value="1"/>
</dbReference>
<keyword evidence="19" id="KW-1185">Reference proteome</keyword>
<reference evidence="18" key="1">
    <citation type="submission" date="2020-09" db="EMBL/GenBank/DDBJ databases">
        <title>Taishania pollutisoli gen. nov., sp. nov., Isolated from Tetrabromobisphenol A-Contaminated Soil.</title>
        <authorList>
            <person name="Chen Q."/>
        </authorList>
    </citation>
    <scope>NUCLEOTIDE SEQUENCE</scope>
    <source>
        <strain evidence="18">CZZ-1</strain>
    </source>
</reference>
<evidence type="ECO:0000256" key="9">
    <source>
        <dbReference type="ARBA" id="ARBA00022833"/>
    </source>
</evidence>
<dbReference type="PROSITE" id="PS51747">
    <property type="entry name" value="CYT_DCMP_DEAMINASES_2"/>
    <property type="match status" value="1"/>
</dbReference>
<dbReference type="SUPFAM" id="SSF53927">
    <property type="entry name" value="Cytidine deaminase-like"/>
    <property type="match status" value="1"/>
</dbReference>
<evidence type="ECO:0000256" key="3">
    <source>
        <dbReference type="ARBA" id="ARBA00004910"/>
    </source>
</evidence>
<keyword evidence="9 13" id="KW-0862">Zinc</keyword>
<dbReference type="EC" id="1.1.1.193" evidence="13"/>
<dbReference type="GO" id="GO:0008835">
    <property type="term" value="F:diaminohydroxyphosphoribosylaminopyrimidine deaminase activity"/>
    <property type="evidence" value="ECO:0007669"/>
    <property type="project" value="UniProtKB-EC"/>
</dbReference>
<feature type="binding site" evidence="16">
    <location>
        <position position="77"/>
    </location>
    <ligand>
        <name>Zn(2+)</name>
        <dbReference type="ChEBI" id="CHEBI:29105"/>
        <note>catalytic</note>
    </ligand>
</feature>
<sequence length="343" mass="38357">MNDAFYIQRCIDLALKGKGNTAPNPMVGAVIVHDGVIIGEGFHKQYGEAHAEVNAVNSVKDQSLLPESTIYVSLEPCAHFGKTPPCSDLIVHHRFKRVVVGCIDTFSEVSGKGIQRIRTAGIEVTTGVLEQECRELNKRFFTFHEQKRPYIILKWAQTPDGFMDQKRTPDAVGINWITQPETKQLVHQWRTEEAAILVGKQTAINDNPRLTAREATGKNPVRILLDSNLEVPENAAIFSKEAPTLVFNLQKSGRKDTIEWIRLEKIIPETILPALFEKNIQSVIIEGGKTVLESFIAANLWDEARILIGTENFREGLTAPELPPHQSLKKTAIGRDTLIVLRK</sequence>
<evidence type="ECO:0000259" key="17">
    <source>
        <dbReference type="PROSITE" id="PS51747"/>
    </source>
</evidence>
<evidence type="ECO:0000256" key="11">
    <source>
        <dbReference type="ARBA" id="ARBA00023002"/>
    </source>
</evidence>
<dbReference type="EMBL" id="JACVEL010000006">
    <property type="protein sequence ID" value="MBC9812956.1"/>
    <property type="molecule type" value="Genomic_DNA"/>
</dbReference>
<evidence type="ECO:0000256" key="1">
    <source>
        <dbReference type="ARBA" id="ARBA00002151"/>
    </source>
</evidence>
<keyword evidence="12" id="KW-0511">Multifunctional enzyme</keyword>
<dbReference type="RefSeq" id="WP_163492521.1">
    <property type="nucleotide sequence ID" value="NZ_JACVEL010000006.1"/>
</dbReference>
<proteinExistence type="inferred from homology"/>
<comment type="caution">
    <text evidence="18">The sequence shown here is derived from an EMBL/GenBank/DDBJ whole genome shotgun (WGS) entry which is preliminary data.</text>
</comment>
<feature type="binding site" evidence="15">
    <location>
        <position position="227"/>
    </location>
    <ligand>
        <name>NADP(+)</name>
        <dbReference type="ChEBI" id="CHEBI:58349"/>
    </ligand>
</feature>
<evidence type="ECO:0000256" key="14">
    <source>
        <dbReference type="PIRSR" id="PIRSR006769-1"/>
    </source>
</evidence>
<evidence type="ECO:0000256" key="8">
    <source>
        <dbReference type="ARBA" id="ARBA00022801"/>
    </source>
</evidence>
<comment type="catalytic activity">
    <reaction evidence="13">
        <text>2,5-diamino-6-hydroxy-4-(5-phosphoribosylamino)-pyrimidine + H2O + H(+) = 5-amino-6-(5-phospho-D-ribosylamino)uracil + NH4(+)</text>
        <dbReference type="Rhea" id="RHEA:21868"/>
        <dbReference type="ChEBI" id="CHEBI:15377"/>
        <dbReference type="ChEBI" id="CHEBI:15378"/>
        <dbReference type="ChEBI" id="CHEBI:28938"/>
        <dbReference type="ChEBI" id="CHEBI:58453"/>
        <dbReference type="ChEBI" id="CHEBI:58614"/>
        <dbReference type="EC" id="3.5.4.26"/>
    </reaction>
</comment>
<evidence type="ECO:0000256" key="2">
    <source>
        <dbReference type="ARBA" id="ARBA00004882"/>
    </source>
</evidence>